<dbReference type="RefSeq" id="WP_038007712.1">
    <property type="nucleotide sequence ID" value="NZ_CP107618.1"/>
</dbReference>
<dbReference type="InterPro" id="IPR000792">
    <property type="entry name" value="Tscrpt_reg_LuxR_C"/>
</dbReference>
<dbReference type="eggNOG" id="COG2197">
    <property type="taxonomic scope" value="Bacteria"/>
</dbReference>
<dbReference type="SMART" id="SM00421">
    <property type="entry name" value="HTH_LUXR"/>
    <property type="match status" value="1"/>
</dbReference>
<dbReference type="InterPro" id="IPR005143">
    <property type="entry name" value="TF_LuxR_autoind-bd_dom"/>
</dbReference>
<keyword evidence="3" id="KW-0804">Transcription</keyword>
<proteinExistence type="predicted"/>
<dbReference type="PROSITE" id="PS50043">
    <property type="entry name" value="HTH_LUXR_2"/>
    <property type="match status" value="1"/>
</dbReference>
<reference evidence="5 6" key="1">
    <citation type="submission" date="2015-09" db="EMBL/GenBank/DDBJ databases">
        <authorList>
            <consortium name="Swine Surveillance"/>
        </authorList>
    </citation>
    <scope>NUCLEOTIDE SEQUENCE [LARGE SCALE GENOMIC DNA]</scope>
    <source>
        <strain evidence="5 6">CECT 5294</strain>
    </source>
</reference>
<keyword evidence="2" id="KW-0238">DNA-binding</keyword>
<feature type="domain" description="HTH luxR-type" evidence="4">
    <location>
        <begin position="168"/>
        <end position="233"/>
    </location>
</feature>
<dbReference type="GO" id="GO:0006355">
    <property type="term" value="P:regulation of DNA-templated transcription"/>
    <property type="evidence" value="ECO:0007669"/>
    <property type="project" value="InterPro"/>
</dbReference>
<dbReference type="CDD" id="cd06170">
    <property type="entry name" value="LuxR_C_like"/>
    <property type="match status" value="1"/>
</dbReference>
<dbReference type="STRING" id="266809.PM03_07580"/>
<dbReference type="InterPro" id="IPR016032">
    <property type="entry name" value="Sig_transdc_resp-reg_C-effctor"/>
</dbReference>
<keyword evidence="1" id="KW-0805">Transcription regulation</keyword>
<evidence type="ECO:0000313" key="6">
    <source>
        <dbReference type="Proteomes" id="UP000051298"/>
    </source>
</evidence>
<dbReference type="AlphaFoldDB" id="A0A0N7LSV5"/>
<accession>A0A0N7LSV5</accession>
<evidence type="ECO:0000259" key="4">
    <source>
        <dbReference type="PROSITE" id="PS50043"/>
    </source>
</evidence>
<evidence type="ECO:0000313" key="5">
    <source>
        <dbReference type="EMBL" id="CUH58954.1"/>
    </source>
</evidence>
<dbReference type="Proteomes" id="UP000051298">
    <property type="component" value="Unassembled WGS sequence"/>
</dbReference>
<evidence type="ECO:0000256" key="2">
    <source>
        <dbReference type="ARBA" id="ARBA00023125"/>
    </source>
</evidence>
<dbReference type="Gene3D" id="3.30.450.80">
    <property type="entry name" value="Transcription factor LuxR-like, autoinducer-binding domain"/>
    <property type="match status" value="1"/>
</dbReference>
<dbReference type="InterPro" id="IPR036388">
    <property type="entry name" value="WH-like_DNA-bd_sf"/>
</dbReference>
<dbReference type="SUPFAM" id="SSF46894">
    <property type="entry name" value="C-terminal effector domain of the bipartite response regulators"/>
    <property type="match status" value="1"/>
</dbReference>
<dbReference type="Pfam" id="PF03472">
    <property type="entry name" value="Autoind_bind"/>
    <property type="match status" value="1"/>
</dbReference>
<evidence type="ECO:0000256" key="1">
    <source>
        <dbReference type="ARBA" id="ARBA00023015"/>
    </source>
</evidence>
<dbReference type="Gene3D" id="1.10.10.10">
    <property type="entry name" value="Winged helix-like DNA-binding domain superfamily/Winged helix DNA-binding domain"/>
    <property type="match status" value="1"/>
</dbReference>
<dbReference type="PANTHER" id="PTHR44688">
    <property type="entry name" value="DNA-BINDING TRANSCRIPTIONAL ACTIVATOR DEVR_DOSR"/>
    <property type="match status" value="1"/>
</dbReference>
<organism evidence="5 6">
    <name type="scientific">Thalassobacter stenotrophicus</name>
    <dbReference type="NCBI Taxonomy" id="266809"/>
    <lineage>
        <taxon>Bacteria</taxon>
        <taxon>Pseudomonadati</taxon>
        <taxon>Pseudomonadota</taxon>
        <taxon>Alphaproteobacteria</taxon>
        <taxon>Rhodobacterales</taxon>
        <taxon>Roseobacteraceae</taxon>
        <taxon>Thalassobacter</taxon>
    </lineage>
</organism>
<dbReference type="Pfam" id="PF00196">
    <property type="entry name" value="GerE"/>
    <property type="match status" value="1"/>
</dbReference>
<dbReference type="GO" id="GO:0003677">
    <property type="term" value="F:DNA binding"/>
    <property type="evidence" value="ECO:0007669"/>
    <property type="project" value="UniProtKB-KW"/>
</dbReference>
<dbReference type="EMBL" id="CYRX01000007">
    <property type="protein sequence ID" value="CUH58954.1"/>
    <property type="molecule type" value="Genomic_DNA"/>
</dbReference>
<dbReference type="SUPFAM" id="SSF75516">
    <property type="entry name" value="Pheromone-binding domain of LuxR-like quorum-sensing transcription factors"/>
    <property type="match status" value="1"/>
</dbReference>
<evidence type="ECO:0000256" key="3">
    <source>
        <dbReference type="ARBA" id="ARBA00023163"/>
    </source>
</evidence>
<protein>
    <submittedName>
        <fullName evidence="5">HTH-type quorum sensing-dependent transcriptional regulator VjbR</fullName>
    </submittedName>
</protein>
<gene>
    <name evidence="5" type="primary">vjbR</name>
    <name evidence="5" type="ORF">THS5294_00234</name>
</gene>
<dbReference type="PANTHER" id="PTHR44688:SF25">
    <property type="entry name" value="HTH LUXR-TYPE DOMAIN-CONTAINING PROTEIN"/>
    <property type="match status" value="1"/>
</dbReference>
<name>A0A0N7LSV5_9RHOB</name>
<dbReference type="InterPro" id="IPR036693">
    <property type="entry name" value="TF_LuxR_autoind-bd_dom_sf"/>
</dbReference>
<dbReference type="PRINTS" id="PR00038">
    <property type="entry name" value="HTHLUXR"/>
</dbReference>
<sequence length="237" mass="26405">MTRRLETFLDSLTQASSLDDLQSSVVRLRDVYEVEHLVYHSVKSTGQQYAALTYDPSWVDHYVAEGFEKIDPVVQGCFQRFTPVDWKRLDWSHKSARTLLGDGITAGLGNQGFSIPIRGPAGQFALFTVNHKASDEQWASFTTEYMHELILAAHYMNERALAMEGSDEIKAGQSLSPRETDALTLLAAGMNRSQAAERLKISEHTLRVYIESARFKLGAANTTHAVANALLRGLICL</sequence>